<gene>
    <name evidence="6" type="ORF">SAMN04489764_4130</name>
</gene>
<evidence type="ECO:0000256" key="4">
    <source>
        <dbReference type="ARBA" id="ARBA00022837"/>
    </source>
</evidence>
<evidence type="ECO:0000256" key="1">
    <source>
        <dbReference type="ARBA" id="ARBA00007963"/>
    </source>
</evidence>
<keyword evidence="2" id="KW-0819">tRNA processing</keyword>
<reference evidence="6 7" key="1">
    <citation type="submission" date="2016-10" db="EMBL/GenBank/DDBJ databases">
        <authorList>
            <person name="de Groot N.N."/>
        </authorList>
    </citation>
    <scope>NUCLEOTIDE SEQUENCE [LARGE SCALE GENOMIC DNA]</scope>
    <source>
        <strain evidence="6 7">DSM 43794</strain>
    </source>
</reference>
<organism evidence="6 7">
    <name type="scientific">Thermostaphylospora chromogena</name>
    <dbReference type="NCBI Taxonomy" id="35622"/>
    <lineage>
        <taxon>Bacteria</taxon>
        <taxon>Bacillati</taxon>
        <taxon>Actinomycetota</taxon>
        <taxon>Actinomycetes</taxon>
        <taxon>Streptosporangiales</taxon>
        <taxon>Thermomonosporaceae</taxon>
        <taxon>Thermostaphylospora</taxon>
    </lineage>
</organism>
<dbReference type="InterPro" id="IPR023572">
    <property type="entry name" value="Archease_dom"/>
</dbReference>
<dbReference type="Pfam" id="PF01951">
    <property type="entry name" value="Archease"/>
    <property type="match status" value="1"/>
</dbReference>
<dbReference type="RefSeq" id="WP_093261150.1">
    <property type="nucleotide sequence ID" value="NZ_FNKK01000002.1"/>
</dbReference>
<evidence type="ECO:0000313" key="6">
    <source>
        <dbReference type="EMBL" id="SDR21432.1"/>
    </source>
</evidence>
<dbReference type="STRING" id="35622.SAMN04489764_4130"/>
<dbReference type="OrthoDB" id="3827441at2"/>
<dbReference type="Proteomes" id="UP000217103">
    <property type="component" value="Unassembled WGS sequence"/>
</dbReference>
<protein>
    <submittedName>
        <fullName evidence="6">SHS2 domain-containing protein</fullName>
    </submittedName>
</protein>
<dbReference type="Gene3D" id="3.55.10.10">
    <property type="entry name" value="Archease domain"/>
    <property type="match status" value="1"/>
</dbReference>
<keyword evidence="4" id="KW-0106">Calcium</keyword>
<feature type="domain" description="Archease" evidence="5">
    <location>
        <begin position="6"/>
        <end position="141"/>
    </location>
</feature>
<accession>A0A1H1H7I8</accession>
<evidence type="ECO:0000256" key="3">
    <source>
        <dbReference type="ARBA" id="ARBA00022723"/>
    </source>
</evidence>
<keyword evidence="3" id="KW-0479">Metal-binding</keyword>
<dbReference type="SUPFAM" id="SSF69819">
    <property type="entry name" value="MTH1598-like"/>
    <property type="match status" value="1"/>
</dbReference>
<sequence>MTAGHRTVPHTADIAVEAWADSREECLAEAVRGLVESFAHVGDPVPDDSVTLVVAEGDDEELLVTVLDEVVYQVEVHGRLVVDVSTDERTGAAEGQTEVRLATVPVEAADQVGAVPKAVSTHELRFGRDAGMWRAHVVVDV</sequence>
<evidence type="ECO:0000256" key="2">
    <source>
        <dbReference type="ARBA" id="ARBA00022694"/>
    </source>
</evidence>
<dbReference type="InterPro" id="IPR036820">
    <property type="entry name" value="Archease_dom_sf"/>
</dbReference>
<dbReference type="EMBL" id="FNKK01000002">
    <property type="protein sequence ID" value="SDR21432.1"/>
    <property type="molecule type" value="Genomic_DNA"/>
</dbReference>
<evidence type="ECO:0000313" key="7">
    <source>
        <dbReference type="Proteomes" id="UP000217103"/>
    </source>
</evidence>
<comment type="similarity">
    <text evidence="1">Belongs to the archease family.</text>
</comment>
<dbReference type="AlphaFoldDB" id="A0A1H1H7I8"/>
<proteinExistence type="inferred from homology"/>
<name>A0A1H1H7I8_9ACTN</name>
<dbReference type="GO" id="GO:0046872">
    <property type="term" value="F:metal ion binding"/>
    <property type="evidence" value="ECO:0007669"/>
    <property type="project" value="UniProtKB-KW"/>
</dbReference>
<evidence type="ECO:0000259" key="5">
    <source>
        <dbReference type="Pfam" id="PF01951"/>
    </source>
</evidence>
<dbReference type="GO" id="GO:0008033">
    <property type="term" value="P:tRNA processing"/>
    <property type="evidence" value="ECO:0007669"/>
    <property type="project" value="UniProtKB-KW"/>
</dbReference>
<keyword evidence="7" id="KW-1185">Reference proteome</keyword>